<organism evidence="6 7">
    <name type="scientific">Chryseobacterium gilvum</name>
    <dbReference type="NCBI Taxonomy" id="2976534"/>
    <lineage>
        <taxon>Bacteria</taxon>
        <taxon>Pseudomonadati</taxon>
        <taxon>Bacteroidota</taxon>
        <taxon>Flavobacteriia</taxon>
        <taxon>Flavobacteriales</taxon>
        <taxon>Weeksellaceae</taxon>
        <taxon>Chryseobacterium group</taxon>
        <taxon>Chryseobacterium</taxon>
    </lineage>
</organism>
<dbReference type="RefSeq" id="WP_262990156.1">
    <property type="nucleotide sequence ID" value="NZ_JAOTEN010000002.1"/>
</dbReference>
<name>A0ABT2VW79_9FLAO</name>
<protein>
    <submittedName>
        <fullName evidence="6">ChbG/HpnK family deacetylase</fullName>
    </submittedName>
</protein>
<keyword evidence="5" id="KW-0119">Carbohydrate metabolism</keyword>
<dbReference type="SUPFAM" id="SSF88713">
    <property type="entry name" value="Glycoside hydrolase/deacetylase"/>
    <property type="match status" value="1"/>
</dbReference>
<dbReference type="EMBL" id="JAOTEN010000002">
    <property type="protein sequence ID" value="MCU7614263.1"/>
    <property type="molecule type" value="Genomic_DNA"/>
</dbReference>
<dbReference type="InterPro" id="IPR011330">
    <property type="entry name" value="Glyco_hydro/deAcase_b/a-brl"/>
</dbReference>
<proteinExistence type="predicted"/>
<evidence type="ECO:0000256" key="3">
    <source>
        <dbReference type="ARBA" id="ARBA00022801"/>
    </source>
</evidence>
<keyword evidence="7" id="KW-1185">Reference proteome</keyword>
<evidence type="ECO:0000313" key="7">
    <source>
        <dbReference type="Proteomes" id="UP001208114"/>
    </source>
</evidence>
<evidence type="ECO:0000313" key="6">
    <source>
        <dbReference type="EMBL" id="MCU7614263.1"/>
    </source>
</evidence>
<evidence type="ECO:0000256" key="5">
    <source>
        <dbReference type="ARBA" id="ARBA00023277"/>
    </source>
</evidence>
<sequence length="273" mass="31684">MKNKIIINADDLGLSPGVNEAIYRAHNQGFLTHASLMANADFFEDAVDTIVSKCKNLNVGLHINLTCCKSLSKDNHIADKHGILSNTFIKLLFLHKNKKVLQSIENEIEAQLDRLKSNNIHISHIDGHEHIHIIPSINKIVKKIAQKHGIKRIREINEGVLKSFRFNFRTASFANIIKLFLLRFLSLFNSDTKKNTFYSILNTCEINEDNLFNYLENTQNETVEIMLHPSISKLDENYKNLDIRFLQFLQSDYRRQEYELCFSKKFENYEKAV</sequence>
<accession>A0ABT2VW79</accession>
<dbReference type="PANTHER" id="PTHR31609">
    <property type="entry name" value="YDJC DEACETYLASE FAMILY MEMBER"/>
    <property type="match status" value="1"/>
</dbReference>
<keyword evidence="2" id="KW-0479">Metal-binding</keyword>
<comment type="caution">
    <text evidence="6">The sequence shown here is derived from an EMBL/GenBank/DDBJ whole genome shotgun (WGS) entry which is preliminary data.</text>
</comment>
<comment type="cofactor">
    <cofactor evidence="1">
        <name>Mg(2+)</name>
        <dbReference type="ChEBI" id="CHEBI:18420"/>
    </cofactor>
</comment>
<evidence type="ECO:0000256" key="4">
    <source>
        <dbReference type="ARBA" id="ARBA00022842"/>
    </source>
</evidence>
<dbReference type="Pfam" id="PF04794">
    <property type="entry name" value="YdjC"/>
    <property type="match status" value="1"/>
</dbReference>
<dbReference type="Proteomes" id="UP001208114">
    <property type="component" value="Unassembled WGS sequence"/>
</dbReference>
<dbReference type="PANTHER" id="PTHR31609:SF1">
    <property type="entry name" value="CARBOHYDRATE DEACETYLASE"/>
    <property type="match status" value="1"/>
</dbReference>
<reference evidence="7" key="1">
    <citation type="submission" date="2023-07" db="EMBL/GenBank/DDBJ databases">
        <title>Chryseobacterium sp. GMJ5 Genome sequencing and assembly.</title>
        <authorList>
            <person name="Jung Y."/>
        </authorList>
    </citation>
    <scope>NUCLEOTIDE SEQUENCE [LARGE SCALE GENOMIC DNA]</scope>
    <source>
        <strain evidence="7">GMJ5</strain>
    </source>
</reference>
<dbReference type="Gene3D" id="3.20.20.370">
    <property type="entry name" value="Glycoside hydrolase/deacetylase"/>
    <property type="match status" value="1"/>
</dbReference>
<keyword evidence="4" id="KW-0460">Magnesium</keyword>
<dbReference type="InterPro" id="IPR006879">
    <property type="entry name" value="YdjC-like"/>
</dbReference>
<evidence type="ECO:0000256" key="1">
    <source>
        <dbReference type="ARBA" id="ARBA00001946"/>
    </source>
</evidence>
<gene>
    <name evidence="6" type="ORF">N0B16_07425</name>
</gene>
<evidence type="ECO:0000256" key="2">
    <source>
        <dbReference type="ARBA" id="ARBA00022723"/>
    </source>
</evidence>
<keyword evidence="3" id="KW-0378">Hydrolase</keyword>